<accession>A0AAW8D594</accession>
<evidence type="ECO:0000313" key="2">
    <source>
        <dbReference type="Proteomes" id="UP001242045"/>
    </source>
</evidence>
<gene>
    <name evidence="1" type="ORF">J2W31_004539</name>
</gene>
<evidence type="ECO:0000313" key="1">
    <source>
        <dbReference type="EMBL" id="MDP9895414.1"/>
    </source>
</evidence>
<dbReference type="Proteomes" id="UP001242045">
    <property type="component" value="Unassembled WGS sequence"/>
</dbReference>
<protein>
    <submittedName>
        <fullName evidence="1">Uncharacterized protein</fullName>
    </submittedName>
</protein>
<comment type="caution">
    <text evidence="1">The sequence shown here is derived from an EMBL/GenBank/DDBJ whole genome shotgun (WGS) entry which is preliminary data.</text>
</comment>
<dbReference type="EMBL" id="JAUSRD010000012">
    <property type="protein sequence ID" value="MDP9895414.1"/>
    <property type="molecule type" value="Genomic_DNA"/>
</dbReference>
<proteinExistence type="predicted"/>
<name>A0AAW8D594_9BURK</name>
<dbReference type="AlphaFoldDB" id="A0AAW8D594"/>
<sequence>MFAMGRMQLSASLNTNVYHHHTHADRRSMGLLASTHRPL</sequence>
<organism evidence="1 2">
    <name type="scientific">Variovorax boronicumulans</name>
    <dbReference type="NCBI Taxonomy" id="436515"/>
    <lineage>
        <taxon>Bacteria</taxon>
        <taxon>Pseudomonadati</taxon>
        <taxon>Pseudomonadota</taxon>
        <taxon>Betaproteobacteria</taxon>
        <taxon>Burkholderiales</taxon>
        <taxon>Comamonadaceae</taxon>
        <taxon>Variovorax</taxon>
    </lineage>
</organism>
<reference evidence="1" key="1">
    <citation type="submission" date="2023-07" db="EMBL/GenBank/DDBJ databases">
        <title>Sorghum-associated microbial communities from plants grown in Nebraska, USA.</title>
        <authorList>
            <person name="Schachtman D."/>
        </authorList>
    </citation>
    <scope>NUCLEOTIDE SEQUENCE</scope>
    <source>
        <strain evidence="1">DS3754</strain>
    </source>
</reference>